<dbReference type="AlphaFoldDB" id="A0A4U8UTH8"/>
<reference evidence="2 3" key="1">
    <citation type="journal article" date="2015" name="Genome Biol.">
        <title>Comparative genomics of Steinernema reveals deeply conserved gene regulatory networks.</title>
        <authorList>
            <person name="Dillman A.R."/>
            <person name="Macchietto M."/>
            <person name="Porter C.F."/>
            <person name="Rogers A."/>
            <person name="Williams B."/>
            <person name="Antoshechkin I."/>
            <person name="Lee M.M."/>
            <person name="Goodwin Z."/>
            <person name="Lu X."/>
            <person name="Lewis E.E."/>
            <person name="Goodrich-Blair H."/>
            <person name="Stock S.P."/>
            <person name="Adams B.J."/>
            <person name="Sternberg P.W."/>
            <person name="Mortazavi A."/>
        </authorList>
    </citation>
    <scope>NUCLEOTIDE SEQUENCE [LARGE SCALE GENOMIC DNA]</scope>
    <source>
        <strain evidence="2 3">ALL</strain>
    </source>
</reference>
<dbReference type="EMBL" id="CM016762">
    <property type="protein sequence ID" value="TMS35487.1"/>
    <property type="molecule type" value="Genomic_DNA"/>
</dbReference>
<sequence>MQLRSTVSKLNQKNVFVARLEELHNLVEWDPLVLFVLLETVGELTKARAENADEHRAEREHQERGDEVEHLVPRDHDHRIELHLSLVFTSVAAKKRRSENSEASFGRAVEGEYGADETNNERFRRQNC</sequence>
<comment type="caution">
    <text evidence="2">The sequence shown here is derived from an EMBL/GenBank/DDBJ whole genome shotgun (WGS) entry which is preliminary data.</text>
</comment>
<evidence type="ECO:0000313" key="2">
    <source>
        <dbReference type="EMBL" id="TMS35487.1"/>
    </source>
</evidence>
<proteinExistence type="predicted"/>
<name>A0A4U8UTH8_STECR</name>
<organism evidence="2 3">
    <name type="scientific">Steinernema carpocapsae</name>
    <name type="common">Entomopathogenic nematode</name>
    <dbReference type="NCBI Taxonomy" id="34508"/>
    <lineage>
        <taxon>Eukaryota</taxon>
        <taxon>Metazoa</taxon>
        <taxon>Ecdysozoa</taxon>
        <taxon>Nematoda</taxon>
        <taxon>Chromadorea</taxon>
        <taxon>Rhabditida</taxon>
        <taxon>Tylenchina</taxon>
        <taxon>Panagrolaimomorpha</taxon>
        <taxon>Strongyloidoidea</taxon>
        <taxon>Steinernematidae</taxon>
        <taxon>Steinernema</taxon>
    </lineage>
</organism>
<dbReference type="Proteomes" id="UP000298663">
    <property type="component" value="Chromosome X"/>
</dbReference>
<keyword evidence="3" id="KW-1185">Reference proteome</keyword>
<feature type="compositionally biased region" description="Basic and acidic residues" evidence="1">
    <location>
        <begin position="119"/>
        <end position="128"/>
    </location>
</feature>
<dbReference type="EMBL" id="AZBU02000001">
    <property type="protein sequence ID" value="TMS35487.1"/>
    <property type="molecule type" value="Genomic_DNA"/>
</dbReference>
<reference evidence="2 3" key="2">
    <citation type="journal article" date="2019" name="G3 (Bethesda)">
        <title>Hybrid Assembly of the Genome of the Entomopathogenic Nematode Steinernema carpocapsae Identifies the X-Chromosome.</title>
        <authorList>
            <person name="Serra L."/>
            <person name="Macchietto M."/>
            <person name="Macias-Munoz A."/>
            <person name="McGill C.J."/>
            <person name="Rodriguez I.M."/>
            <person name="Rodriguez B."/>
            <person name="Murad R."/>
            <person name="Mortazavi A."/>
        </authorList>
    </citation>
    <scope>NUCLEOTIDE SEQUENCE [LARGE SCALE GENOMIC DNA]</scope>
    <source>
        <strain evidence="2 3">ALL</strain>
    </source>
</reference>
<accession>A0A4U8UTH8</accession>
<feature type="region of interest" description="Disordered" evidence="1">
    <location>
        <begin position="48"/>
        <end position="73"/>
    </location>
</feature>
<feature type="region of interest" description="Disordered" evidence="1">
    <location>
        <begin position="93"/>
        <end position="128"/>
    </location>
</feature>
<protein>
    <submittedName>
        <fullName evidence="2">Uncharacterized protein</fullName>
    </submittedName>
</protein>
<evidence type="ECO:0000313" key="3">
    <source>
        <dbReference type="Proteomes" id="UP000298663"/>
    </source>
</evidence>
<gene>
    <name evidence="2" type="ORF">L596_002881</name>
</gene>
<evidence type="ECO:0000256" key="1">
    <source>
        <dbReference type="SAM" id="MobiDB-lite"/>
    </source>
</evidence>